<evidence type="ECO:0000259" key="1">
    <source>
        <dbReference type="Pfam" id="PF00144"/>
    </source>
</evidence>
<dbReference type="EMBL" id="AP014685">
    <property type="protein sequence ID" value="BAR63112.1"/>
    <property type="molecule type" value="Genomic_DNA"/>
</dbReference>
<feature type="domain" description="Beta-lactamase-related" evidence="1">
    <location>
        <begin position="86"/>
        <end position="402"/>
    </location>
</feature>
<dbReference type="PANTHER" id="PTHR46825:SF8">
    <property type="entry name" value="BETA-LACTAMASE-RELATED"/>
    <property type="match status" value="1"/>
</dbReference>
<reference evidence="2 3" key="1">
    <citation type="submission" date="2014-11" db="EMBL/GenBank/DDBJ databases">
        <title>Symbiosis island explosion on the genome of extra-slow-growing strains of soybean bradyrhizobia with massive insertion sequences.</title>
        <authorList>
            <person name="Iida T."/>
            <person name="Minamisawa K."/>
        </authorList>
    </citation>
    <scope>NUCLEOTIDE SEQUENCE [LARGE SCALE GENOMIC DNA]</scope>
    <source>
        <strain evidence="2 3">NK6</strain>
    </source>
</reference>
<dbReference type="Pfam" id="PF00144">
    <property type="entry name" value="Beta-lactamase"/>
    <property type="match status" value="1"/>
</dbReference>
<name>A0A0E4FZF5_9BRAD</name>
<dbReference type="AlphaFoldDB" id="A0A0E4FZF5"/>
<protein>
    <submittedName>
        <fullName evidence="2">Beta-lactamase</fullName>
    </submittedName>
</protein>
<proteinExistence type="predicted"/>
<dbReference type="SUPFAM" id="SSF56601">
    <property type="entry name" value="beta-lactamase/transpeptidase-like"/>
    <property type="match status" value="1"/>
</dbReference>
<accession>A0A0E4FZF5</accession>
<gene>
    <name evidence="2" type="ORF">NK6_9979</name>
</gene>
<organism evidence="2 3">
    <name type="scientific">Bradyrhizobium diazoefficiens</name>
    <dbReference type="NCBI Taxonomy" id="1355477"/>
    <lineage>
        <taxon>Bacteria</taxon>
        <taxon>Pseudomonadati</taxon>
        <taxon>Pseudomonadota</taxon>
        <taxon>Alphaproteobacteria</taxon>
        <taxon>Hyphomicrobiales</taxon>
        <taxon>Nitrobacteraceae</taxon>
        <taxon>Bradyrhizobium</taxon>
    </lineage>
</organism>
<evidence type="ECO:0000313" key="2">
    <source>
        <dbReference type="EMBL" id="BAR63112.1"/>
    </source>
</evidence>
<dbReference type="Gene3D" id="3.40.710.10">
    <property type="entry name" value="DD-peptidase/beta-lactamase superfamily"/>
    <property type="match status" value="1"/>
</dbReference>
<dbReference type="InterPro" id="IPR012338">
    <property type="entry name" value="Beta-lactam/transpept-like"/>
</dbReference>
<dbReference type="InterPro" id="IPR001466">
    <property type="entry name" value="Beta-lactam-related"/>
</dbReference>
<evidence type="ECO:0000313" key="3">
    <source>
        <dbReference type="Proteomes" id="UP000063308"/>
    </source>
</evidence>
<dbReference type="InterPro" id="IPR050491">
    <property type="entry name" value="AmpC-like"/>
</dbReference>
<sequence length="413" mass="45742">MRRDAVCRYDWRRGVGNLFIKRVSSLVTLRSLSISRRGFARAALLPLAIGLIRPREAAADSDMIAQMRDIVANELAPTATPDQPGGLAAALYAGRHVEFFNYGFADDTTRRPVTSDTLFNLGSLRKPFEATLVALGTLRGELRLDDRLPKYLPELTGDSIRRVTVGELVTHTSGLLLPTDHPPWPNEEFSRAQFIEMLNAWRPQSGEAPGKQRIYSHAGYVLLQLVLERCYGTPIATQLEQRIFRPLGMTATSVPERGEDNRAVMDAAWMQRVVQGYSDQGMAIGPPGNQQSYFDFPGTGQIFSSPRDLSTFVAACVDGHSVDPHLREALRMTQHETFRVDEKFGQGMAWETVHLPEATVVDKPGGLNNASGYLGLVPARRIGIVLLANRGEYPHEIARYRILPALAKLVASH</sequence>
<dbReference type="PANTHER" id="PTHR46825">
    <property type="entry name" value="D-ALANYL-D-ALANINE-CARBOXYPEPTIDASE/ENDOPEPTIDASE AMPH"/>
    <property type="match status" value="1"/>
</dbReference>
<dbReference type="Proteomes" id="UP000063308">
    <property type="component" value="Chromosome"/>
</dbReference>